<accession>A0A1G5SCH7</accession>
<keyword evidence="2" id="KW-1185">Reference proteome</keyword>
<dbReference type="Proteomes" id="UP000198729">
    <property type="component" value="Unassembled WGS sequence"/>
</dbReference>
<organism evidence="1 2">
    <name type="scientific">Nitrosomonas mobilis</name>
    <dbReference type="NCBI Taxonomy" id="51642"/>
    <lineage>
        <taxon>Bacteria</taxon>
        <taxon>Pseudomonadati</taxon>
        <taxon>Pseudomonadota</taxon>
        <taxon>Betaproteobacteria</taxon>
        <taxon>Nitrosomonadales</taxon>
        <taxon>Nitrosomonadaceae</taxon>
        <taxon>Nitrosomonas</taxon>
    </lineage>
</organism>
<dbReference type="AlphaFoldDB" id="A0A1G5SCH7"/>
<evidence type="ECO:0000313" key="1">
    <source>
        <dbReference type="EMBL" id="SCZ84818.1"/>
    </source>
</evidence>
<dbReference type="EMBL" id="FMWO01000032">
    <property type="protein sequence ID" value="SCZ84818.1"/>
    <property type="molecule type" value="Genomic_DNA"/>
</dbReference>
<reference evidence="1 2" key="1">
    <citation type="submission" date="2016-10" db="EMBL/GenBank/DDBJ databases">
        <authorList>
            <person name="de Groot N.N."/>
        </authorList>
    </citation>
    <scope>NUCLEOTIDE SEQUENCE [LARGE SCALE GENOMIC DNA]</scope>
    <source>
        <strain evidence="1">1</strain>
    </source>
</reference>
<sequence>MLRRWIKECRADGDGQAFRGKGELTPEQEETRRLKLSVLRTSYLIEVLFSNDETSKKVNRSR</sequence>
<evidence type="ECO:0000313" key="2">
    <source>
        <dbReference type="Proteomes" id="UP000198729"/>
    </source>
</evidence>
<name>A0A1G5SCH7_9PROT</name>
<gene>
    <name evidence="1" type="ORF">NSMM_260114</name>
</gene>
<evidence type="ECO:0008006" key="3">
    <source>
        <dbReference type="Google" id="ProtNLM"/>
    </source>
</evidence>
<protein>
    <recommendedName>
        <fullName evidence="3">Transposase</fullName>
    </recommendedName>
</protein>
<proteinExistence type="predicted"/>